<dbReference type="PANTHER" id="PTHR45856">
    <property type="entry name" value="ALPHA/BETA-HYDROLASES SUPERFAMILY PROTEIN"/>
    <property type="match status" value="1"/>
</dbReference>
<evidence type="ECO:0000256" key="1">
    <source>
        <dbReference type="SAM" id="Coils"/>
    </source>
</evidence>
<keyword evidence="1" id="KW-0175">Coiled coil</keyword>
<feature type="domain" description="Fungal lipase-type" evidence="2">
    <location>
        <begin position="121"/>
        <end position="245"/>
    </location>
</feature>
<reference evidence="3 4" key="1">
    <citation type="submission" date="2017-09" db="EMBL/GenBank/DDBJ databases">
        <title>Genomic, metabolic, and phenotypic characteristics of bacterial isolates from the natural microbiome of the model nematode Caenorhabditis elegans.</title>
        <authorList>
            <person name="Zimmermann J."/>
            <person name="Obeng N."/>
            <person name="Yang W."/>
            <person name="Obeng O."/>
            <person name="Kissoyan K."/>
            <person name="Pees B."/>
            <person name="Dirksen P."/>
            <person name="Hoppner M."/>
            <person name="Franke A."/>
            <person name="Rosenstiel P."/>
            <person name="Leippe M."/>
            <person name="Dierking K."/>
            <person name="Kaleta C."/>
            <person name="Schulenburg H."/>
        </authorList>
    </citation>
    <scope>NUCLEOTIDE SEQUENCE [LARGE SCALE GENOMIC DNA]</scope>
    <source>
        <strain evidence="3 4">MYb184</strain>
    </source>
</reference>
<dbReference type="AlphaFoldDB" id="A0A2S9DP08"/>
<feature type="coiled-coil region" evidence="1">
    <location>
        <begin position="442"/>
        <end position="469"/>
    </location>
</feature>
<dbReference type="Gene3D" id="3.40.50.1820">
    <property type="entry name" value="alpha/beta hydrolase"/>
    <property type="match status" value="1"/>
</dbReference>
<evidence type="ECO:0000259" key="2">
    <source>
        <dbReference type="Pfam" id="PF01764"/>
    </source>
</evidence>
<proteinExistence type="predicted"/>
<sequence>MNAYHLSMMAVLSYAPFHRERKPDEAPTPPPYTVPGCIGSVLQSQLGHLIPPTQFKQSGPFHLLSEEVPYSKRLEIMPYDPERYAKEAKANWKYPEEVHFLHHKKTETQAFITHNDKVVLISVRGSQEFADFLRDADARQVPHADGQGKIHRGFHDAFLVTRKFVDQYMKAFYRNGQTIIVSGHSLGGAIALLLAEWLQREYSDDIQLYTYGSPRTGNRTFVQAAQSLPHHRLVNHNDPIPSVPATWMDAEWKMALPGSAMLIASIGNPMIGTVLLLGGLLNLRGDPYQHHGEQRHFMPRKAGQSAASSVLWQPGCAAIEELTCAKFAGAIELKGDMPARQSFATQVLSMGEHFNDPGYANAALATLLRWYASVSREKETGALFTDRERKQLGLQIESIQAEVEQVPALTYTQFRHNLRGRTDLRFDRLTELQLRTLFQDGQQQLNALRTQQRQELSRAQKRLKAQSERTLGWQDVFGDVADSPALQQLLKAWLTLDANQAAAGLAKVTPKKNERAYA</sequence>
<dbReference type="Pfam" id="PF01764">
    <property type="entry name" value="Lipase_3"/>
    <property type="match status" value="1"/>
</dbReference>
<comment type="caution">
    <text evidence="3">The sequence shown here is derived from an EMBL/GenBank/DDBJ whole genome shotgun (WGS) entry which is preliminary data.</text>
</comment>
<protein>
    <submittedName>
        <fullName evidence="3">Lipase</fullName>
    </submittedName>
</protein>
<accession>A0A2S9DP08</accession>
<dbReference type="EMBL" id="PCQE01000023">
    <property type="protein sequence ID" value="PRC02959.1"/>
    <property type="molecule type" value="Genomic_DNA"/>
</dbReference>
<evidence type="ECO:0000313" key="3">
    <source>
        <dbReference type="EMBL" id="PRC02959.1"/>
    </source>
</evidence>
<name>A0A2S9DP08_PSECE</name>
<dbReference type="PANTHER" id="PTHR45856:SF24">
    <property type="entry name" value="FUNGAL LIPASE-LIKE DOMAIN-CONTAINING PROTEIN"/>
    <property type="match status" value="1"/>
</dbReference>
<gene>
    <name evidence="3" type="ORF">CQ006_15285</name>
</gene>
<dbReference type="Proteomes" id="UP000239458">
    <property type="component" value="Unassembled WGS sequence"/>
</dbReference>
<evidence type="ECO:0000313" key="4">
    <source>
        <dbReference type="Proteomes" id="UP000239458"/>
    </source>
</evidence>
<dbReference type="GO" id="GO:0006629">
    <property type="term" value="P:lipid metabolic process"/>
    <property type="evidence" value="ECO:0007669"/>
    <property type="project" value="InterPro"/>
</dbReference>
<dbReference type="InterPro" id="IPR002921">
    <property type="entry name" value="Fungal_lipase-type"/>
</dbReference>
<dbReference type="SUPFAM" id="SSF53474">
    <property type="entry name" value="alpha/beta-Hydrolases"/>
    <property type="match status" value="1"/>
</dbReference>
<dbReference type="CDD" id="cd00519">
    <property type="entry name" value="Lipase_3"/>
    <property type="match status" value="1"/>
</dbReference>
<dbReference type="InterPro" id="IPR029058">
    <property type="entry name" value="AB_hydrolase_fold"/>
</dbReference>
<dbReference type="InterPro" id="IPR051218">
    <property type="entry name" value="Sec_MonoDiacylglyc_Lipase"/>
</dbReference>
<organism evidence="3 4">
    <name type="scientific">Pseudomonas cedrina</name>
    <dbReference type="NCBI Taxonomy" id="651740"/>
    <lineage>
        <taxon>Bacteria</taxon>
        <taxon>Pseudomonadati</taxon>
        <taxon>Pseudomonadota</taxon>
        <taxon>Gammaproteobacteria</taxon>
        <taxon>Pseudomonadales</taxon>
        <taxon>Pseudomonadaceae</taxon>
        <taxon>Pseudomonas</taxon>
    </lineage>
</organism>